<dbReference type="GO" id="GO:0003700">
    <property type="term" value="F:DNA-binding transcription factor activity"/>
    <property type="evidence" value="ECO:0007669"/>
    <property type="project" value="TreeGrafter"/>
</dbReference>
<dbReference type="GO" id="GO:0000976">
    <property type="term" value="F:transcription cis-regulatory region binding"/>
    <property type="evidence" value="ECO:0007669"/>
    <property type="project" value="TreeGrafter"/>
</dbReference>
<dbReference type="OrthoDB" id="3173376at2"/>
<dbReference type="AlphaFoldDB" id="A0A1H9IZS2"/>
<dbReference type="InterPro" id="IPR036271">
    <property type="entry name" value="Tet_transcr_reg_TetR-rel_C_sf"/>
</dbReference>
<sequence>MVERPFHHGNLRSELLDHAETVLAEGGVEALSLRDLARRSGVSHGAPRSHFVDRQALLDALAVRGFERLAALVRAAAAEGGTFEGRVRRVARAYLDFAVQQPALMELMFAAKGEARSVAVGDAAGRLFATFDEVLEADRPDVASDAAARQRFGLLFATVVQGAASLVGSGRISPGTAAELVEDGTGILVAALLGPS</sequence>
<accession>A0A1H9IZS2</accession>
<dbReference type="PROSITE" id="PS50977">
    <property type="entry name" value="HTH_TETR_2"/>
    <property type="match status" value="1"/>
</dbReference>
<dbReference type="InterPro" id="IPR001647">
    <property type="entry name" value="HTH_TetR"/>
</dbReference>
<dbReference type="Pfam" id="PF00440">
    <property type="entry name" value="TetR_N"/>
    <property type="match status" value="1"/>
</dbReference>
<feature type="DNA-binding region" description="H-T-H motif" evidence="4">
    <location>
        <begin position="32"/>
        <end position="51"/>
    </location>
</feature>
<proteinExistence type="predicted"/>
<evidence type="ECO:0000259" key="5">
    <source>
        <dbReference type="PROSITE" id="PS50977"/>
    </source>
</evidence>
<evidence type="ECO:0000256" key="1">
    <source>
        <dbReference type="ARBA" id="ARBA00023015"/>
    </source>
</evidence>
<dbReference type="SUPFAM" id="SSF46689">
    <property type="entry name" value="Homeodomain-like"/>
    <property type="match status" value="1"/>
</dbReference>
<evidence type="ECO:0000313" key="7">
    <source>
        <dbReference type="Proteomes" id="UP000198504"/>
    </source>
</evidence>
<name>A0A1H9IZS2_9ACTN</name>
<dbReference type="PANTHER" id="PTHR30055">
    <property type="entry name" value="HTH-TYPE TRANSCRIPTIONAL REGULATOR RUTR"/>
    <property type="match status" value="1"/>
</dbReference>
<keyword evidence="7" id="KW-1185">Reference proteome</keyword>
<dbReference type="InterPro" id="IPR009057">
    <property type="entry name" value="Homeodomain-like_sf"/>
</dbReference>
<protein>
    <submittedName>
        <fullName evidence="6">DNA-binding transcriptional regulator, AcrR family</fullName>
    </submittedName>
</protein>
<evidence type="ECO:0000313" key="6">
    <source>
        <dbReference type="EMBL" id="SEQ80018.1"/>
    </source>
</evidence>
<keyword evidence="2 4" id="KW-0238">DNA-binding</keyword>
<dbReference type="PANTHER" id="PTHR30055:SF220">
    <property type="entry name" value="TETR-FAMILY REGULATORY PROTEIN"/>
    <property type="match status" value="1"/>
</dbReference>
<keyword evidence="3" id="KW-0804">Transcription</keyword>
<gene>
    <name evidence="6" type="ORF">SAMN05421756_10641</name>
</gene>
<dbReference type="SUPFAM" id="SSF48498">
    <property type="entry name" value="Tetracyclin repressor-like, C-terminal domain"/>
    <property type="match status" value="1"/>
</dbReference>
<dbReference type="EMBL" id="FOFA01000006">
    <property type="protein sequence ID" value="SEQ80018.1"/>
    <property type="molecule type" value="Genomic_DNA"/>
</dbReference>
<organism evidence="6 7">
    <name type="scientific">Microlunatus flavus</name>
    <dbReference type="NCBI Taxonomy" id="1036181"/>
    <lineage>
        <taxon>Bacteria</taxon>
        <taxon>Bacillati</taxon>
        <taxon>Actinomycetota</taxon>
        <taxon>Actinomycetes</taxon>
        <taxon>Propionibacteriales</taxon>
        <taxon>Propionibacteriaceae</taxon>
        <taxon>Microlunatus</taxon>
    </lineage>
</organism>
<evidence type="ECO:0000256" key="3">
    <source>
        <dbReference type="ARBA" id="ARBA00023163"/>
    </source>
</evidence>
<dbReference type="InterPro" id="IPR025996">
    <property type="entry name" value="MT1864/Rv1816-like_C"/>
</dbReference>
<keyword evidence="1" id="KW-0805">Transcription regulation</keyword>
<reference evidence="7" key="1">
    <citation type="submission" date="2016-10" db="EMBL/GenBank/DDBJ databases">
        <authorList>
            <person name="Varghese N."/>
            <person name="Submissions S."/>
        </authorList>
    </citation>
    <scope>NUCLEOTIDE SEQUENCE [LARGE SCALE GENOMIC DNA]</scope>
    <source>
        <strain evidence="7">CGMCC 4.6856</strain>
    </source>
</reference>
<dbReference type="RefSeq" id="WP_091181954.1">
    <property type="nucleotide sequence ID" value="NZ_FOFA01000006.1"/>
</dbReference>
<dbReference type="Gene3D" id="1.10.357.10">
    <property type="entry name" value="Tetracycline Repressor, domain 2"/>
    <property type="match status" value="1"/>
</dbReference>
<dbReference type="InterPro" id="IPR050109">
    <property type="entry name" value="HTH-type_TetR-like_transc_reg"/>
</dbReference>
<evidence type="ECO:0000256" key="4">
    <source>
        <dbReference type="PROSITE-ProRule" id="PRU00335"/>
    </source>
</evidence>
<feature type="domain" description="HTH tetR-type" evidence="5">
    <location>
        <begin position="9"/>
        <end position="69"/>
    </location>
</feature>
<dbReference type="STRING" id="1036181.SAMN05421756_10641"/>
<dbReference type="Proteomes" id="UP000198504">
    <property type="component" value="Unassembled WGS sequence"/>
</dbReference>
<dbReference type="Pfam" id="PF13305">
    <property type="entry name" value="TetR_C_33"/>
    <property type="match status" value="1"/>
</dbReference>
<evidence type="ECO:0000256" key="2">
    <source>
        <dbReference type="ARBA" id="ARBA00023125"/>
    </source>
</evidence>